<dbReference type="Proteomes" id="UP000726737">
    <property type="component" value="Unassembled WGS sequence"/>
</dbReference>
<protein>
    <submittedName>
        <fullName evidence="2">Integrator complex subunit 1</fullName>
    </submittedName>
</protein>
<dbReference type="PANTHER" id="PTHR21224">
    <property type="entry name" value="INTEGRATOR COMPLEX SUBUNIT 1"/>
    <property type="match status" value="1"/>
</dbReference>
<evidence type="ECO:0000313" key="3">
    <source>
        <dbReference type="Proteomes" id="UP000726737"/>
    </source>
</evidence>
<evidence type="ECO:0000313" key="2">
    <source>
        <dbReference type="EMBL" id="KAG0252869.1"/>
    </source>
</evidence>
<sequence>MSKDPRKGKIAPADRNLTGRAPTRPIKSSSILEQLPTKGSANASTSSTITHTPPFDPSSHSTPESSSDGASMPVQKRVRLGSVSSSGAPSTHVKIKSEEPALKSALKKAPGSQQYQYQQYQQQQQQQQYQGMHARQNNVSLWSLTRDIKLELETSKILSKKLDEEVYKTFTQQSWQEPPPLQHIRLALHYLKYNVLNPDPVITSGLLRLGQAMPDLLREHVTTTMMIQMLRPEFTNNHKIRTNGAVVFLVCSLLHLAWDAIEDWPTDFIMVYLEDALGTRSWCAIAETEKFVRNVLTGFQVDDPMDDAMEERFDPVRLDERSSTSTAVETIDLRKYTGSLTLRKRYQDPATRSNIKAVTLSVIDDQILSATGSSATDLSVRAITKVMLETCRWVEVRSMAMVYMETWLGNFTKHAKPLLRQILYTISAGDTLSSNDVETWTRLLDFRYRSRSYHVDMVREEIRMAIIRPAGQELVRTGLRHIMASEMNPTDHRNPYHLDLMVIFVNAIPEQPAVEFGYMVQGCLIEAALQMGASDSLPAQMSVMPVVKRWVRHFGKLNQAWNIEMVEGLLKDGPQLARLVPKHEAIGVRGGRQSAWHLWVQLLTETLCNVMMTTALDEDIKACKFMISEAHVIILRWFQAMVVSGTEDLATVPSADEICRTPYGVIPLEGVLACITRVLFLDPPETYVGEISTREVDTGLISKVVDNGLPLKEASLMALLNIRLPATRLLELLGNYVARATNLTRVYAEGCIVKNPDAIVKIFNLSRFNETSNLEVLKLAHDIPLAWKQHFWTCCLIVAMLASCNPRVLALIVWDSIPVIRTLLEMCISQHYSFPPPNYTSYSEPSAERLMRLQIQADQDDRKCVLAWEREALIVEGKWDEQRHVGGVLRPNESEYVAQLMVLDFGLTQPARAPPDYVLQQLRGLNEQFGLGMRLASSRDPDYLGRMVNSNGDAAWVDRLLRDVPEILNSLPASTLCARFCRSVATTDAGGRGHGTVSGNAAVDLSIKRKLVGYLEGAKDPNAWQTYLEPALRFREARDILEFFLTRLCPSPTMTDSQSTAVIEETKIALDILLDGPGIWRGVLLQTVLKTHGTGFLSKVLQWVESIIAVESDVNWIDYWLDFLLQVESRDPAENALALEQSLLTVARLMTKRLFVFNWVLNDRDALMRRVMKRMEGYLANQDSIMEEKTANRDAAPETVSSKKVQVELSDGMVLNTFPEILRLALLVLSIGDIGKQDFTVWGRLFMASSMESPMMPKRCVDGTPLLFSDSPIPNELQLRLRVAQFSKDSHVVRVAIDGLTVVQVIGIATESFGVDLETAEIIHESLLTSLETAHQQNVPVHLEQSTRNQLMVLLKYHADQGGQWSQKALEYIKARFAVELNSSSTSSSTVSHNVSVTVPNFFGIAAR</sequence>
<dbReference type="PANTHER" id="PTHR21224:SF1">
    <property type="entry name" value="INTEGRATOR COMPLEX SUBUNIT 1"/>
    <property type="match status" value="1"/>
</dbReference>
<accession>A0A9P6PVD9</accession>
<name>A0A9P6PVD9_9FUNG</name>
<gene>
    <name evidence="2" type="primary">INTS1</name>
    <name evidence="2" type="ORF">BG011_006702</name>
</gene>
<dbReference type="GO" id="GO:0034474">
    <property type="term" value="P:U2 snRNA 3'-end processing"/>
    <property type="evidence" value="ECO:0007669"/>
    <property type="project" value="InterPro"/>
</dbReference>
<evidence type="ECO:0000256" key="1">
    <source>
        <dbReference type="SAM" id="MobiDB-lite"/>
    </source>
</evidence>
<reference evidence="2" key="1">
    <citation type="journal article" date="2020" name="Fungal Divers.">
        <title>Resolving the Mortierellaceae phylogeny through synthesis of multi-gene phylogenetics and phylogenomics.</title>
        <authorList>
            <person name="Vandepol N."/>
            <person name="Liber J."/>
            <person name="Desiro A."/>
            <person name="Na H."/>
            <person name="Kennedy M."/>
            <person name="Barry K."/>
            <person name="Grigoriev I.V."/>
            <person name="Miller A.N."/>
            <person name="O'Donnell K."/>
            <person name="Stajich J.E."/>
            <person name="Bonito G."/>
        </authorList>
    </citation>
    <scope>NUCLEOTIDE SEQUENCE</scope>
    <source>
        <strain evidence="2">KOD948</strain>
    </source>
</reference>
<feature type="region of interest" description="Disordered" evidence="1">
    <location>
        <begin position="1"/>
        <end position="110"/>
    </location>
</feature>
<dbReference type="InterPro" id="IPR038902">
    <property type="entry name" value="INTS1"/>
</dbReference>
<feature type="compositionally biased region" description="Low complexity" evidence="1">
    <location>
        <begin position="58"/>
        <end position="67"/>
    </location>
</feature>
<proteinExistence type="predicted"/>
<organism evidence="2 3">
    <name type="scientific">Mortierella polycephala</name>
    <dbReference type="NCBI Taxonomy" id="41804"/>
    <lineage>
        <taxon>Eukaryota</taxon>
        <taxon>Fungi</taxon>
        <taxon>Fungi incertae sedis</taxon>
        <taxon>Mucoromycota</taxon>
        <taxon>Mortierellomycotina</taxon>
        <taxon>Mortierellomycetes</taxon>
        <taxon>Mortierellales</taxon>
        <taxon>Mortierellaceae</taxon>
        <taxon>Mortierella</taxon>
    </lineage>
</organism>
<comment type="caution">
    <text evidence="2">The sequence shown here is derived from an EMBL/GenBank/DDBJ whole genome shotgun (WGS) entry which is preliminary data.</text>
</comment>
<dbReference type="GO" id="GO:0032039">
    <property type="term" value="C:integrator complex"/>
    <property type="evidence" value="ECO:0007669"/>
    <property type="project" value="InterPro"/>
</dbReference>
<dbReference type="EMBL" id="JAAAJA010000493">
    <property type="protein sequence ID" value="KAG0252869.1"/>
    <property type="molecule type" value="Genomic_DNA"/>
</dbReference>
<feature type="compositionally biased region" description="Polar residues" evidence="1">
    <location>
        <begin position="26"/>
        <end position="51"/>
    </location>
</feature>
<keyword evidence="3" id="KW-1185">Reference proteome</keyword>
<dbReference type="OrthoDB" id="19938at2759"/>